<dbReference type="AlphaFoldDB" id="A0A0X8FB11"/>
<dbReference type="Proteomes" id="UP000069912">
    <property type="component" value="Chromosome"/>
</dbReference>
<evidence type="ECO:0000313" key="5">
    <source>
        <dbReference type="Proteomes" id="UP000234239"/>
    </source>
</evidence>
<reference evidence="2 4" key="1">
    <citation type="journal article" date="2016" name="Genome Announc.">
        <title>Complete Genome Sequences of Aerococcus christensenii CCUG 28831T, Aerococcus sanguinicola CCUG 43001T, Aerococcus urinae CCUG 36881T, Aerococcus urinaeequi CCUG 28094T, Aerococcus urinaehominis CCUG 42038 BT, and Aerococcus viridans CCUG 4311T.</title>
        <authorList>
            <person name="Carkaci D."/>
            <person name="Dargis R."/>
            <person name="Nielsen X.C."/>
            <person name="Skovgaard O."/>
            <person name="Fuursted K."/>
            <person name="Christensen J.J."/>
        </authorList>
    </citation>
    <scope>NUCLEOTIDE SEQUENCE [LARGE SCALE GENOMIC DNA]</scope>
    <source>
        <strain evidence="2 4">CCUG43001</strain>
    </source>
</reference>
<keyword evidence="4" id="KW-1185">Reference proteome</keyword>
<organism evidence="2 4">
    <name type="scientific">Aerococcus sanguinicola</name>
    <dbReference type="NCBI Taxonomy" id="119206"/>
    <lineage>
        <taxon>Bacteria</taxon>
        <taxon>Bacillati</taxon>
        <taxon>Bacillota</taxon>
        <taxon>Bacilli</taxon>
        <taxon>Lactobacillales</taxon>
        <taxon>Aerococcaceae</taxon>
        <taxon>Aerococcus</taxon>
    </lineage>
</organism>
<evidence type="ECO:0000313" key="3">
    <source>
        <dbReference type="EMBL" id="PKZ22156.1"/>
    </source>
</evidence>
<dbReference type="EMBL" id="PKGY01000002">
    <property type="protein sequence ID" value="PKZ22156.1"/>
    <property type="molecule type" value="Genomic_DNA"/>
</dbReference>
<gene>
    <name evidence="2" type="ORF">AWM72_04480</name>
    <name evidence="3" type="ORF">CYJ28_03295</name>
</gene>
<accession>A0A0X8FB11</accession>
<dbReference type="GeneID" id="92903326"/>
<keyword evidence="1" id="KW-0472">Membrane</keyword>
<protein>
    <submittedName>
        <fullName evidence="2">Uncharacterized protein</fullName>
    </submittedName>
</protein>
<keyword evidence="1" id="KW-1133">Transmembrane helix</keyword>
<dbReference type="EMBL" id="CP014160">
    <property type="protein sequence ID" value="AMB94066.1"/>
    <property type="molecule type" value="Genomic_DNA"/>
</dbReference>
<sequence length="72" mass="8498">MKIQVTDLLKLSLTMIVAVYFIRIFKETGWPFIWTDLTWGLFFAVTAMIGPRIKAYQKAKYQAKWGKPTNRR</sequence>
<evidence type="ECO:0000256" key="1">
    <source>
        <dbReference type="SAM" id="Phobius"/>
    </source>
</evidence>
<reference evidence="4" key="2">
    <citation type="submission" date="2016-01" db="EMBL/GenBank/DDBJ databases">
        <title>Six Aerococcus type strain genome sequencing and assembly using PacBio and Illumina Hiseq.</title>
        <authorList>
            <person name="Carkaci D."/>
            <person name="Dargis R."/>
            <person name="Nielsen X.C."/>
            <person name="Skovgaard O."/>
            <person name="Fuursted K."/>
            <person name="Christensen J.J."/>
        </authorList>
    </citation>
    <scope>NUCLEOTIDE SEQUENCE [LARGE SCALE GENOMIC DNA]</scope>
    <source>
        <strain evidence="4">CCUG43001</strain>
    </source>
</reference>
<reference evidence="3 5" key="3">
    <citation type="submission" date="2017-12" db="EMBL/GenBank/DDBJ databases">
        <title>Phylogenetic diversity of female urinary microbiome.</title>
        <authorList>
            <person name="Thomas-White K."/>
            <person name="Wolfe A.J."/>
        </authorList>
    </citation>
    <scope>NUCLEOTIDE SEQUENCE [LARGE SCALE GENOMIC DNA]</scope>
    <source>
        <strain evidence="3 5">UMB0139</strain>
    </source>
</reference>
<proteinExistence type="predicted"/>
<feature type="transmembrane region" description="Helical" evidence="1">
    <location>
        <begin position="7"/>
        <end position="25"/>
    </location>
</feature>
<dbReference type="OrthoDB" id="9897261at2"/>
<dbReference type="Proteomes" id="UP000234239">
    <property type="component" value="Unassembled WGS sequence"/>
</dbReference>
<keyword evidence="1" id="KW-0812">Transmembrane</keyword>
<evidence type="ECO:0000313" key="2">
    <source>
        <dbReference type="EMBL" id="AMB94066.1"/>
    </source>
</evidence>
<feature type="transmembrane region" description="Helical" evidence="1">
    <location>
        <begin position="31"/>
        <end position="50"/>
    </location>
</feature>
<name>A0A0X8FB11_9LACT</name>
<dbReference type="KEGG" id="asan:AWM72_04480"/>
<evidence type="ECO:0000313" key="4">
    <source>
        <dbReference type="Proteomes" id="UP000069912"/>
    </source>
</evidence>
<dbReference type="RefSeq" id="WP_067973860.1">
    <property type="nucleotide sequence ID" value="NZ_CAJHKM010000001.1"/>
</dbReference>